<evidence type="ECO:0000313" key="2">
    <source>
        <dbReference type="EMBL" id="SFU78428.1"/>
    </source>
</evidence>
<keyword evidence="3" id="KW-1185">Reference proteome</keyword>
<organism evidence="2 3">
    <name type="scientific">Pustulibacterium marinum</name>
    <dbReference type="NCBI Taxonomy" id="1224947"/>
    <lineage>
        <taxon>Bacteria</taxon>
        <taxon>Pseudomonadati</taxon>
        <taxon>Bacteroidota</taxon>
        <taxon>Flavobacteriia</taxon>
        <taxon>Flavobacteriales</taxon>
        <taxon>Flavobacteriaceae</taxon>
        <taxon>Pustulibacterium</taxon>
    </lineage>
</organism>
<dbReference type="RefSeq" id="WP_093026656.1">
    <property type="nucleotide sequence ID" value="NZ_FPBK01000027.1"/>
</dbReference>
<dbReference type="OrthoDB" id="2830141at2"/>
<gene>
    <name evidence="2" type="ORF">SAMN05216480_1277</name>
</gene>
<dbReference type="AlphaFoldDB" id="A0A1I7IZS6"/>
<reference evidence="2 3" key="1">
    <citation type="submission" date="2016-10" db="EMBL/GenBank/DDBJ databases">
        <authorList>
            <person name="de Groot N.N."/>
        </authorList>
    </citation>
    <scope>NUCLEOTIDE SEQUENCE [LARGE SCALE GENOMIC DNA]</scope>
    <source>
        <strain evidence="2 3">CGMCC 1.12333</strain>
    </source>
</reference>
<accession>A0A1I7IZS6</accession>
<evidence type="ECO:0000313" key="3">
    <source>
        <dbReference type="Proteomes" id="UP000199138"/>
    </source>
</evidence>
<dbReference type="InterPro" id="IPR029464">
    <property type="entry name" value="HSDR_N"/>
</dbReference>
<evidence type="ECO:0000259" key="1">
    <source>
        <dbReference type="Pfam" id="PF13588"/>
    </source>
</evidence>
<sequence>MKKYIKNGKECVLCHTRKKLIQITPEELIRQEFVLKLKNEYKVPLELIDVEVPLSYYQKGKQGRVDIIVSGYDEEHHQKIPLLIVECKAPSVEITEKVFEQIMYYDTFLEPLVMVMTNGCETLIYTWDHSEERYREVQSIPVYKDLISGLPLTYIEQASDHWDKQNHLGDIHSNLDFLKSEGAIGDDSDAKWVSLVMNMYNLLYDDSETAKDLKLAEKLFISDGGLRYTTFGNAGGGSFTGDYRYFMIENSNGETELVSISIMGKMSTRNHPKWKNSNGFTLINLAIDNLEKSHLSLEYAIDRFVKVTGHKYSFWHDGTLTAGKKGRVKNELVLDYIQLRMPHLIKNNQIYLGTLDNSKPFTWEQNEVLQLFSNFIDDAMIRDEFRNNYIS</sequence>
<feature type="domain" description="Type I restriction enzyme R protein N-terminal" evidence="1">
    <location>
        <begin position="25"/>
        <end position="141"/>
    </location>
</feature>
<name>A0A1I7IZS6_9FLAO</name>
<protein>
    <submittedName>
        <fullName evidence="2">Type I restriction enzyme R protein N terminus (HSDR_N)</fullName>
    </submittedName>
</protein>
<dbReference type="EMBL" id="FPBK01000027">
    <property type="protein sequence ID" value="SFU78428.1"/>
    <property type="molecule type" value="Genomic_DNA"/>
</dbReference>
<dbReference type="Pfam" id="PF13588">
    <property type="entry name" value="HSDR_N_2"/>
    <property type="match status" value="1"/>
</dbReference>
<dbReference type="Proteomes" id="UP000199138">
    <property type="component" value="Unassembled WGS sequence"/>
</dbReference>
<proteinExistence type="predicted"/>
<dbReference type="STRING" id="1224947.SAMN05216480_1277"/>